<organism evidence="2 3">
    <name type="scientific">Allacma fusca</name>
    <dbReference type="NCBI Taxonomy" id="39272"/>
    <lineage>
        <taxon>Eukaryota</taxon>
        <taxon>Metazoa</taxon>
        <taxon>Ecdysozoa</taxon>
        <taxon>Arthropoda</taxon>
        <taxon>Hexapoda</taxon>
        <taxon>Collembola</taxon>
        <taxon>Symphypleona</taxon>
        <taxon>Sminthuridae</taxon>
        <taxon>Allacma</taxon>
    </lineage>
</organism>
<dbReference type="EMBL" id="CAJVCH010054937">
    <property type="protein sequence ID" value="CAG7718649.1"/>
    <property type="molecule type" value="Genomic_DNA"/>
</dbReference>
<dbReference type="InterPro" id="IPR008042">
    <property type="entry name" value="Retrotrans_Pao"/>
</dbReference>
<sequence>MDWEERGIIEQVPTEELDDLGNYQPHRPVIKESGATTKIRPVCDASAKLKNKPSLNDCLENGVNMLELIPTILFRFRLRRFGVISDVERAFFQLSVAPVDKNFFRFLWWEPGFERIRKYRHRRVVFGVSSSPILLAATLKKLLVEVSENEKAIANKLLDSLCVDNCVTSVDTKDELNAFICKSVRLLSKGHFNLRYWRWNQDDLANSTTNSDVSVLGLSWCTVADTLTVAVDNVVCVGTKDDELPEEITNEFHPWSEQVAELKKIKIPRWLVGTVSDCKLSFHVLVDASSYAYAAVVFIDDTMNTVSVQLVSAKSTGPADWYYSGLTNYWKVVRRIAWVLRFVGNCRHGKILMKHLNNKELRAAEMSLFKLIQAETYCDKSQILKQLNVQLLDDGLYRVVTMLLRRRDKKNFRLPVLLPGDHPAVVLLIKKVHEELSPAGAQMTETAPAPLPVDRICSAAAFEVTGIDMAGPLYLRKAMLLREVRESGLPELDEVDSKSLNRRLKYQSRLRDHFRSRFRAEYLSTLVHRFEAKRFRGSKKIGGIVLLEQDNKKRINWPLARVIELILGKDGVVLVFKVKTPLVEIIRPVQRLFPLEVPVVERSH</sequence>
<accession>A0A8J2JPL5</accession>
<proteinExistence type="predicted"/>
<dbReference type="OrthoDB" id="6368241at2759"/>
<dbReference type="Proteomes" id="UP000708208">
    <property type="component" value="Unassembled WGS sequence"/>
</dbReference>
<evidence type="ECO:0000313" key="2">
    <source>
        <dbReference type="EMBL" id="CAG7718649.1"/>
    </source>
</evidence>
<dbReference type="AlphaFoldDB" id="A0A8J2JPL5"/>
<protein>
    <recommendedName>
        <fullName evidence="1">DUF5641 domain-containing protein</fullName>
    </recommendedName>
</protein>
<gene>
    <name evidence="2" type="ORF">AFUS01_LOCUS8024</name>
</gene>
<feature type="domain" description="DUF5641" evidence="1">
    <location>
        <begin position="503"/>
        <end position="595"/>
    </location>
</feature>
<evidence type="ECO:0000259" key="1">
    <source>
        <dbReference type="Pfam" id="PF18701"/>
    </source>
</evidence>
<comment type="caution">
    <text evidence="2">The sequence shown here is derived from an EMBL/GenBank/DDBJ whole genome shotgun (WGS) entry which is preliminary data.</text>
</comment>
<dbReference type="InterPro" id="IPR040676">
    <property type="entry name" value="DUF5641"/>
</dbReference>
<dbReference type="Pfam" id="PF18701">
    <property type="entry name" value="DUF5641"/>
    <property type="match status" value="1"/>
</dbReference>
<evidence type="ECO:0000313" key="3">
    <source>
        <dbReference type="Proteomes" id="UP000708208"/>
    </source>
</evidence>
<dbReference type="Pfam" id="PF05380">
    <property type="entry name" value="Peptidase_A17"/>
    <property type="match status" value="1"/>
</dbReference>
<keyword evidence="3" id="KW-1185">Reference proteome</keyword>
<name>A0A8J2JPL5_9HEXA</name>
<reference evidence="2" key="1">
    <citation type="submission" date="2021-06" db="EMBL/GenBank/DDBJ databases">
        <authorList>
            <person name="Hodson N. C."/>
            <person name="Mongue J. A."/>
            <person name="Jaron S. K."/>
        </authorList>
    </citation>
    <scope>NUCLEOTIDE SEQUENCE</scope>
</reference>
<dbReference type="PANTHER" id="PTHR47331:SF1">
    <property type="entry name" value="GAG-LIKE PROTEIN"/>
    <property type="match status" value="1"/>
</dbReference>
<dbReference type="PANTHER" id="PTHR47331">
    <property type="entry name" value="PHD-TYPE DOMAIN-CONTAINING PROTEIN"/>
    <property type="match status" value="1"/>
</dbReference>